<dbReference type="PANTHER" id="PTHR44329">
    <property type="entry name" value="SERINE/THREONINE-PROTEIN KINASE TNNI3K-RELATED"/>
    <property type="match status" value="1"/>
</dbReference>
<name>A0AAW0CEP5_9AGAR</name>
<feature type="compositionally biased region" description="Polar residues" evidence="3">
    <location>
        <begin position="495"/>
        <end position="504"/>
    </location>
</feature>
<dbReference type="InterPro" id="IPR011009">
    <property type="entry name" value="Kinase-like_dom_sf"/>
</dbReference>
<reference evidence="5 6" key="1">
    <citation type="submission" date="2024-01" db="EMBL/GenBank/DDBJ databases">
        <title>A draft genome for a cacao thread blight-causing isolate of Paramarasmius palmivorus.</title>
        <authorList>
            <person name="Baruah I.K."/>
            <person name="Bukari Y."/>
            <person name="Amoako-Attah I."/>
            <person name="Meinhardt L.W."/>
            <person name="Bailey B.A."/>
            <person name="Cohen S.P."/>
        </authorList>
    </citation>
    <scope>NUCLEOTIDE SEQUENCE [LARGE SCALE GENOMIC DNA]</scope>
    <source>
        <strain evidence="5 6">GH-12</strain>
    </source>
</reference>
<feature type="region of interest" description="Disordered" evidence="3">
    <location>
        <begin position="416"/>
        <end position="517"/>
    </location>
</feature>
<dbReference type="Proteomes" id="UP001383192">
    <property type="component" value="Unassembled WGS sequence"/>
</dbReference>
<feature type="domain" description="Protein kinase" evidence="4">
    <location>
        <begin position="82"/>
        <end position="345"/>
    </location>
</feature>
<evidence type="ECO:0000313" key="6">
    <source>
        <dbReference type="Proteomes" id="UP001383192"/>
    </source>
</evidence>
<dbReference type="EMBL" id="JAYKXP010000047">
    <property type="protein sequence ID" value="KAK7037357.1"/>
    <property type="molecule type" value="Genomic_DNA"/>
</dbReference>
<dbReference type="Gene3D" id="1.10.510.10">
    <property type="entry name" value="Transferase(Phosphotransferase) domain 1"/>
    <property type="match status" value="1"/>
</dbReference>
<evidence type="ECO:0000256" key="2">
    <source>
        <dbReference type="ARBA" id="ARBA00022840"/>
    </source>
</evidence>
<evidence type="ECO:0000256" key="1">
    <source>
        <dbReference type="ARBA" id="ARBA00022741"/>
    </source>
</evidence>
<dbReference type="Pfam" id="PF07714">
    <property type="entry name" value="PK_Tyr_Ser-Thr"/>
    <property type="match status" value="1"/>
</dbReference>
<dbReference type="PROSITE" id="PS50011">
    <property type="entry name" value="PROTEIN_KINASE_DOM"/>
    <property type="match status" value="1"/>
</dbReference>
<dbReference type="InterPro" id="IPR051681">
    <property type="entry name" value="Ser/Thr_Kinases-Pseudokinases"/>
</dbReference>
<dbReference type="GO" id="GO:0005524">
    <property type="term" value="F:ATP binding"/>
    <property type="evidence" value="ECO:0007669"/>
    <property type="project" value="UniProtKB-KW"/>
</dbReference>
<dbReference type="PROSITE" id="PS00108">
    <property type="entry name" value="PROTEIN_KINASE_ST"/>
    <property type="match status" value="1"/>
</dbReference>
<dbReference type="AlphaFoldDB" id="A0AAW0CEP5"/>
<sequence>MSNIESRELELLQLVLRNEGAYRKLLAQEGSVTQSLLDWLQQLIDAPTVSKDLRASICQTMVRLSKRSSLCPSCLTIRGVTKLGEHPVAGGGFGDIWKGRLGSGQLVCLKVVKVYLMSDMKRSMKEYLREAIIWRQLRHPNVLPCLGLYYLDDMQQRICLVSPWMENGNLVEYIQTHPRESINHILLMHDITSGLSHLHALKIVHGDLKGFNVLITRSHRACLADFGLSHVSDSQVFKVTSTVAHSAGTARWSAPEIHTGASSSTQSDIYSIGCLYYEIITGLRPFYNLRNDAAVLLAVLQGQRPEKPRNVDIDMQIWSLMNDCWETDPSLRPTAEDLLQRLPVYGGVAPSEDWDNELSNELQRNVAASDKAYSPLASIFYQSGMRLRSPSALTSSVIADNPRAGRKRIRLQSDFGKAERQRWSHIPGMKPGFSRSLRGADGSQRPSRSSTYRYDNATSEMGMGVGGTAQITGSPEPEQHPSDAWGTFMRPAPAGSSSNSSYPYTQGAEPSSWLPSGSNLDISDNRVNHTLPTLPAFSSLLSTTNTIRQPGEQQQAGFRNTNDLGRFETAVLTRELPNLNFGRDMSWSSFFYGDPSAKPNTLRDEGRW</sequence>
<comment type="caution">
    <text evidence="5">The sequence shown here is derived from an EMBL/GenBank/DDBJ whole genome shotgun (WGS) entry which is preliminary data.</text>
</comment>
<accession>A0AAW0CEP5</accession>
<keyword evidence="2" id="KW-0067">ATP-binding</keyword>
<dbReference type="SMART" id="SM00220">
    <property type="entry name" value="S_TKc"/>
    <property type="match status" value="1"/>
</dbReference>
<proteinExistence type="predicted"/>
<evidence type="ECO:0000313" key="5">
    <source>
        <dbReference type="EMBL" id="KAK7037357.1"/>
    </source>
</evidence>
<dbReference type="SUPFAM" id="SSF56112">
    <property type="entry name" value="Protein kinase-like (PK-like)"/>
    <property type="match status" value="1"/>
</dbReference>
<dbReference type="InterPro" id="IPR001245">
    <property type="entry name" value="Ser-Thr/Tyr_kinase_cat_dom"/>
</dbReference>
<gene>
    <name evidence="5" type="ORF">VNI00_011107</name>
</gene>
<evidence type="ECO:0000259" key="4">
    <source>
        <dbReference type="PROSITE" id="PS50011"/>
    </source>
</evidence>
<keyword evidence="1" id="KW-0547">Nucleotide-binding</keyword>
<evidence type="ECO:0000256" key="3">
    <source>
        <dbReference type="SAM" id="MobiDB-lite"/>
    </source>
</evidence>
<dbReference type="InterPro" id="IPR000719">
    <property type="entry name" value="Prot_kinase_dom"/>
</dbReference>
<dbReference type="PRINTS" id="PR00109">
    <property type="entry name" value="TYRKINASE"/>
</dbReference>
<protein>
    <recommendedName>
        <fullName evidence="4">Protein kinase domain-containing protein</fullName>
    </recommendedName>
</protein>
<organism evidence="5 6">
    <name type="scientific">Paramarasmius palmivorus</name>
    <dbReference type="NCBI Taxonomy" id="297713"/>
    <lineage>
        <taxon>Eukaryota</taxon>
        <taxon>Fungi</taxon>
        <taxon>Dikarya</taxon>
        <taxon>Basidiomycota</taxon>
        <taxon>Agaricomycotina</taxon>
        <taxon>Agaricomycetes</taxon>
        <taxon>Agaricomycetidae</taxon>
        <taxon>Agaricales</taxon>
        <taxon>Marasmiineae</taxon>
        <taxon>Marasmiaceae</taxon>
        <taxon>Paramarasmius</taxon>
    </lineage>
</organism>
<dbReference type="PANTHER" id="PTHR44329:SF298">
    <property type="entry name" value="MIXED LINEAGE KINASE DOMAIN-LIKE PROTEIN"/>
    <property type="match status" value="1"/>
</dbReference>
<feature type="compositionally biased region" description="Polar residues" evidence="3">
    <location>
        <begin position="444"/>
        <end position="459"/>
    </location>
</feature>
<dbReference type="InterPro" id="IPR008271">
    <property type="entry name" value="Ser/Thr_kinase_AS"/>
</dbReference>
<dbReference type="GO" id="GO:0004674">
    <property type="term" value="F:protein serine/threonine kinase activity"/>
    <property type="evidence" value="ECO:0007669"/>
    <property type="project" value="TreeGrafter"/>
</dbReference>
<keyword evidence="6" id="KW-1185">Reference proteome</keyword>